<keyword evidence="2 7" id="KW-0489">Methyltransferase</keyword>
<keyword evidence="8" id="KW-1185">Reference proteome</keyword>
<feature type="domain" description="DNA methylase N-4/N-6" evidence="6">
    <location>
        <begin position="174"/>
        <end position="495"/>
    </location>
</feature>
<keyword evidence="4" id="KW-0949">S-adenosyl-L-methionine</keyword>
<name>A0A852V6I7_9ACTN</name>
<evidence type="ECO:0000256" key="1">
    <source>
        <dbReference type="ARBA" id="ARBA00006594"/>
    </source>
</evidence>
<sequence length="686" mass="76597">MTEAPSPTNPAPKVVGNKPGSNVLDDALARVRALDPALAVTLAREVDAIREGRKFGLVFEKHLPESVRLPEHPVKRGVKVVRRDSVHGGQEQTWRVLKVVSAGIERLAYLADVEEPVPVADLVVVRDFGEPVYPGLKPIHRIERGQPNVPCHVVINGENYHALQALKMTHRKAIDLIYIDPPYNTGNQSWIYSDRYIADQDVFKHSKWLSFMERRLTFARDLLKDTGIILVAIGDEEHHRLRMLMDQVFGPQNFIANIVWQGSGKNDARYTAGGVDYMLAYARDESTLAENEVRWRVVKPGIDLALETAKKAWEESGHDPSEATKIYRAALRPLRNVLGPAVFRYDQIDDQGRVFQAGDLSSPSPRENLRYDLHHPKTGKPVRMPANGWRLDPDAMEERLKDNRILFGPDETTTPRIKRLLVDQAVQVPYATFTTPRMPGSKRLEAILGDKRFPFPKDHEVLMRWFSAIAPSDAVILDFFGGSGSTTEAVARLNAEDGGTRQSILVTNNEVGAKDSKALRAAGCSPGDPEWEARGVCRYVTQPRITTVVTGTRPDGSIYSNGLSATVEFFDLTYLDPDRVSRARDFEAIAPLLWMQAGAIGRCISKEPSEGWALSDRYAVLVDVDASESFVAAMSALQKPPPLVFVVTDSPSDFEDVTGRLPRGIRTYRLYESYLRNFEINVEAAQ</sequence>
<evidence type="ECO:0000313" key="7">
    <source>
        <dbReference type="EMBL" id="NYF42913.1"/>
    </source>
</evidence>
<dbReference type="PROSITE" id="PS00092">
    <property type="entry name" value="N6_MTASE"/>
    <property type="match status" value="1"/>
</dbReference>
<dbReference type="GO" id="GO:0032259">
    <property type="term" value="P:methylation"/>
    <property type="evidence" value="ECO:0007669"/>
    <property type="project" value="UniProtKB-KW"/>
</dbReference>
<dbReference type="InterPro" id="IPR029063">
    <property type="entry name" value="SAM-dependent_MTases_sf"/>
</dbReference>
<dbReference type="PRINTS" id="PR00506">
    <property type="entry name" value="D21N6MTFRASE"/>
</dbReference>
<evidence type="ECO:0000256" key="3">
    <source>
        <dbReference type="ARBA" id="ARBA00022679"/>
    </source>
</evidence>
<dbReference type="AlphaFoldDB" id="A0A852V6I7"/>
<dbReference type="Pfam" id="PF01555">
    <property type="entry name" value="N6_N4_Mtase"/>
    <property type="match status" value="1"/>
</dbReference>
<reference evidence="7 8" key="1">
    <citation type="submission" date="2020-07" db="EMBL/GenBank/DDBJ databases">
        <title>Sequencing the genomes of 1000 actinobacteria strains.</title>
        <authorList>
            <person name="Klenk H.-P."/>
        </authorList>
    </citation>
    <scope>NUCLEOTIDE SEQUENCE [LARGE SCALE GENOMIC DNA]</scope>
    <source>
        <strain evidence="7 8">DSM 45763</strain>
    </source>
</reference>
<dbReference type="EC" id="2.1.1.72" evidence="7"/>
<evidence type="ECO:0000256" key="2">
    <source>
        <dbReference type="ARBA" id="ARBA00022603"/>
    </source>
</evidence>
<gene>
    <name evidence="7" type="ORF">HDA43_005114</name>
</gene>
<comment type="caution">
    <text evidence="7">The sequence shown here is derived from an EMBL/GenBank/DDBJ whole genome shotgun (WGS) entry which is preliminary data.</text>
</comment>
<dbReference type="Gene3D" id="3.40.50.150">
    <property type="entry name" value="Vaccinia Virus protein VP39"/>
    <property type="match status" value="1"/>
</dbReference>
<proteinExistence type="inferred from homology"/>
<evidence type="ECO:0000256" key="4">
    <source>
        <dbReference type="ARBA" id="ARBA00022691"/>
    </source>
</evidence>
<dbReference type="Proteomes" id="UP000576393">
    <property type="component" value="Unassembled WGS sequence"/>
</dbReference>
<dbReference type="RefSeq" id="WP_218912406.1">
    <property type="nucleotide sequence ID" value="NZ_JACCCO010000002.1"/>
</dbReference>
<evidence type="ECO:0000256" key="5">
    <source>
        <dbReference type="SAM" id="MobiDB-lite"/>
    </source>
</evidence>
<organism evidence="7 8">
    <name type="scientific">Streptosporangium sandarakinum</name>
    <dbReference type="NCBI Taxonomy" id="1260955"/>
    <lineage>
        <taxon>Bacteria</taxon>
        <taxon>Bacillati</taxon>
        <taxon>Actinomycetota</taxon>
        <taxon>Actinomycetes</taxon>
        <taxon>Streptosporangiales</taxon>
        <taxon>Streptosporangiaceae</taxon>
        <taxon>Streptosporangium</taxon>
    </lineage>
</organism>
<dbReference type="GO" id="GO:0009007">
    <property type="term" value="F:site-specific DNA-methyltransferase (adenine-specific) activity"/>
    <property type="evidence" value="ECO:0007669"/>
    <property type="project" value="UniProtKB-EC"/>
</dbReference>
<accession>A0A852V6I7</accession>
<evidence type="ECO:0000313" key="8">
    <source>
        <dbReference type="Proteomes" id="UP000576393"/>
    </source>
</evidence>
<dbReference type="GO" id="GO:0008170">
    <property type="term" value="F:N-methyltransferase activity"/>
    <property type="evidence" value="ECO:0007669"/>
    <property type="project" value="InterPro"/>
</dbReference>
<dbReference type="EMBL" id="JACCCO010000002">
    <property type="protein sequence ID" value="NYF42913.1"/>
    <property type="molecule type" value="Genomic_DNA"/>
</dbReference>
<dbReference type="SUPFAM" id="SSF53335">
    <property type="entry name" value="S-adenosyl-L-methionine-dependent methyltransferases"/>
    <property type="match status" value="1"/>
</dbReference>
<evidence type="ECO:0000259" key="6">
    <source>
        <dbReference type="Pfam" id="PF01555"/>
    </source>
</evidence>
<dbReference type="GO" id="GO:0003677">
    <property type="term" value="F:DNA binding"/>
    <property type="evidence" value="ECO:0007669"/>
    <property type="project" value="InterPro"/>
</dbReference>
<dbReference type="InterPro" id="IPR002052">
    <property type="entry name" value="DNA_methylase_N6_adenine_CS"/>
</dbReference>
<dbReference type="InterPro" id="IPR002295">
    <property type="entry name" value="N4/N6-MTase_EcoPI_Mod-like"/>
</dbReference>
<keyword evidence="3 7" id="KW-0808">Transferase</keyword>
<dbReference type="InterPro" id="IPR002941">
    <property type="entry name" value="DNA_methylase_N4/N6"/>
</dbReference>
<protein>
    <submittedName>
        <fullName evidence="7">Adenine-specific DNA-methyltransferase</fullName>
        <ecNumber evidence="7">2.1.1.72</ecNumber>
    </submittedName>
</protein>
<comment type="similarity">
    <text evidence="1">Belongs to the N(4)/N(6)-methyltransferase family.</text>
</comment>
<feature type="region of interest" description="Disordered" evidence="5">
    <location>
        <begin position="356"/>
        <end position="377"/>
    </location>
</feature>